<reference evidence="8 9" key="1">
    <citation type="submission" date="2017-09" db="EMBL/GenBank/DDBJ databases">
        <title>Depth-based differentiation of microbial function through sediment-hosted aquifers and enrichment of novel symbionts in the deep terrestrial subsurface.</title>
        <authorList>
            <person name="Probst A.J."/>
            <person name="Ladd B."/>
            <person name="Jarett J.K."/>
            <person name="Geller-Mcgrath D.E."/>
            <person name="Sieber C.M."/>
            <person name="Emerson J.B."/>
            <person name="Anantharaman K."/>
            <person name="Thomas B.C."/>
            <person name="Malmstrom R."/>
            <person name="Stieglmeier M."/>
            <person name="Klingl A."/>
            <person name="Woyke T."/>
            <person name="Ryan C.M."/>
            <person name="Banfield J.F."/>
        </authorList>
    </citation>
    <scope>NUCLEOTIDE SEQUENCE [LARGE SCALE GENOMIC DNA]</scope>
    <source>
        <strain evidence="8">CG11_big_fil_rev_8_21_14_0_20_39_10</strain>
    </source>
</reference>
<evidence type="ECO:0000256" key="6">
    <source>
        <dbReference type="RuleBase" id="RU368020"/>
    </source>
</evidence>
<dbReference type="PROSITE" id="PS51379">
    <property type="entry name" value="4FE4S_FER_2"/>
    <property type="match status" value="1"/>
</dbReference>
<evidence type="ECO:0000256" key="4">
    <source>
        <dbReference type="ARBA" id="ARBA00023004"/>
    </source>
</evidence>
<dbReference type="Pfam" id="PF13370">
    <property type="entry name" value="Fer4_13"/>
    <property type="match status" value="1"/>
</dbReference>
<comment type="caution">
    <text evidence="8">The sequence shown here is derived from an EMBL/GenBank/DDBJ whole genome shotgun (WGS) entry which is preliminary data.</text>
</comment>
<evidence type="ECO:0000313" key="9">
    <source>
        <dbReference type="Proteomes" id="UP000230869"/>
    </source>
</evidence>
<dbReference type="PANTHER" id="PTHR36923">
    <property type="entry name" value="FERREDOXIN"/>
    <property type="match status" value="1"/>
</dbReference>
<feature type="domain" description="4Fe-4S ferredoxin-type" evidence="7">
    <location>
        <begin position="1"/>
        <end position="29"/>
    </location>
</feature>
<dbReference type="InterPro" id="IPR001080">
    <property type="entry name" value="3Fe4S_ferredoxin"/>
</dbReference>
<dbReference type="InterPro" id="IPR017896">
    <property type="entry name" value="4Fe4S_Fe-S-bd"/>
</dbReference>
<keyword evidence="2 6" id="KW-0479">Metal-binding</keyword>
<dbReference type="AlphaFoldDB" id="A0A2M6K8Z7"/>
<dbReference type="GO" id="GO:0005506">
    <property type="term" value="F:iron ion binding"/>
    <property type="evidence" value="ECO:0007669"/>
    <property type="project" value="UniProtKB-UniRule"/>
</dbReference>
<evidence type="ECO:0000313" key="8">
    <source>
        <dbReference type="EMBL" id="PIR13346.1"/>
    </source>
</evidence>
<evidence type="ECO:0000256" key="1">
    <source>
        <dbReference type="ARBA" id="ARBA00022448"/>
    </source>
</evidence>
<dbReference type="Proteomes" id="UP000230869">
    <property type="component" value="Unassembled WGS sequence"/>
</dbReference>
<evidence type="ECO:0000259" key="7">
    <source>
        <dbReference type="PROSITE" id="PS51379"/>
    </source>
</evidence>
<comment type="function">
    <text evidence="6">Ferredoxins are iron-sulfur proteins that transfer electrons in a wide variety of metabolic reactions.</text>
</comment>
<keyword evidence="5 6" id="KW-0411">Iron-sulfur</keyword>
<dbReference type="Gene3D" id="3.30.70.20">
    <property type="match status" value="1"/>
</dbReference>
<keyword evidence="4 6" id="KW-0408">Iron</keyword>
<evidence type="ECO:0000256" key="3">
    <source>
        <dbReference type="ARBA" id="ARBA00022982"/>
    </source>
</evidence>
<dbReference type="SUPFAM" id="SSF54862">
    <property type="entry name" value="4Fe-4S ferredoxins"/>
    <property type="match status" value="1"/>
</dbReference>
<accession>A0A2M6K8Z7</accession>
<dbReference type="GO" id="GO:0009055">
    <property type="term" value="F:electron transfer activity"/>
    <property type="evidence" value="ECO:0007669"/>
    <property type="project" value="UniProtKB-UniRule"/>
</dbReference>
<keyword evidence="3 6" id="KW-0249">Electron transport</keyword>
<dbReference type="InterPro" id="IPR051269">
    <property type="entry name" value="Fe-S_cluster_ET"/>
</dbReference>
<evidence type="ECO:0000256" key="2">
    <source>
        <dbReference type="ARBA" id="ARBA00022723"/>
    </source>
</evidence>
<evidence type="ECO:0000256" key="5">
    <source>
        <dbReference type="ARBA" id="ARBA00023014"/>
    </source>
</evidence>
<name>A0A2M6K8Z7_9BACT</name>
<dbReference type="EMBL" id="PCWW01000042">
    <property type="protein sequence ID" value="PIR13346.1"/>
    <property type="molecule type" value="Genomic_DNA"/>
</dbReference>
<dbReference type="PRINTS" id="PR00352">
    <property type="entry name" value="3FE4SFRDOXIN"/>
</dbReference>
<dbReference type="GO" id="GO:0051536">
    <property type="term" value="F:iron-sulfur cluster binding"/>
    <property type="evidence" value="ECO:0007669"/>
    <property type="project" value="UniProtKB-KW"/>
</dbReference>
<keyword evidence="1 6" id="KW-0813">Transport</keyword>
<dbReference type="PANTHER" id="PTHR36923:SF3">
    <property type="entry name" value="FERREDOXIN"/>
    <property type="match status" value="1"/>
</dbReference>
<organism evidence="8 9">
    <name type="scientific">Candidatus Falkowbacteria bacterium CG11_big_fil_rev_8_21_14_0_20_39_10</name>
    <dbReference type="NCBI Taxonomy" id="1974570"/>
    <lineage>
        <taxon>Bacteria</taxon>
        <taxon>Candidatus Falkowiibacteriota</taxon>
    </lineage>
</organism>
<protein>
    <recommendedName>
        <fullName evidence="6">Ferredoxin</fullName>
    </recommendedName>
</protein>
<sequence length="57" mass="6121">MAITIDKDKCIGCGTCPAVCANNFQMNDDKAEVTSQEDNECVKNAIEACPVQAISLR</sequence>
<proteinExistence type="predicted"/>
<gene>
    <name evidence="8" type="ORF">COV49_02545</name>
</gene>